<name>A0A8S5P939_9CAUD</name>
<evidence type="ECO:0000313" key="1">
    <source>
        <dbReference type="EMBL" id="DAE03703.1"/>
    </source>
</evidence>
<organism evidence="1">
    <name type="scientific">Siphoviridae sp. ctMYJ33</name>
    <dbReference type="NCBI Taxonomy" id="2825461"/>
    <lineage>
        <taxon>Viruses</taxon>
        <taxon>Duplodnaviria</taxon>
        <taxon>Heunggongvirae</taxon>
        <taxon>Uroviricota</taxon>
        <taxon>Caudoviricetes</taxon>
    </lineage>
</organism>
<reference evidence="1" key="1">
    <citation type="journal article" date="2021" name="Proc. Natl. Acad. Sci. U.S.A.">
        <title>A Catalog of Tens of Thousands of Viruses from Human Metagenomes Reveals Hidden Associations with Chronic Diseases.</title>
        <authorList>
            <person name="Tisza M.J."/>
            <person name="Buck C.B."/>
        </authorList>
    </citation>
    <scope>NUCLEOTIDE SEQUENCE</scope>
    <source>
        <strain evidence="1">CtMYJ33</strain>
    </source>
</reference>
<dbReference type="EMBL" id="BK015370">
    <property type="protein sequence ID" value="DAE03703.1"/>
    <property type="molecule type" value="Genomic_DNA"/>
</dbReference>
<protein>
    <submittedName>
        <fullName evidence="1">Uncharacterized protein</fullName>
    </submittedName>
</protein>
<accession>A0A8S5P939</accession>
<proteinExistence type="predicted"/>
<sequence>MKSVFFDMNYILSAENRPFMYFLFIFIFNFDIL</sequence>